<dbReference type="PROSITE" id="PS51219">
    <property type="entry name" value="DPCK"/>
    <property type="match status" value="1"/>
</dbReference>
<dbReference type="PANTHER" id="PTHR34822">
    <property type="entry name" value="GRPB DOMAIN PROTEIN (AFU_ORTHOLOGUE AFUA_1G01530)"/>
    <property type="match status" value="1"/>
</dbReference>
<dbReference type="EMBL" id="JAMTCP010000036">
    <property type="protein sequence ID" value="MCP2261123.1"/>
    <property type="molecule type" value="Genomic_DNA"/>
</dbReference>
<name>A0ABT1I007_STRSD</name>
<evidence type="ECO:0000256" key="3">
    <source>
        <dbReference type="ARBA" id="ARBA00022741"/>
    </source>
</evidence>
<proteinExistence type="inferred from homology"/>
<dbReference type="Pfam" id="PF01121">
    <property type="entry name" value="CoaE"/>
    <property type="match status" value="1"/>
</dbReference>
<accession>A0ABT1I007</accession>
<dbReference type="SUPFAM" id="SSF52540">
    <property type="entry name" value="P-loop containing nucleoside triphosphate hydrolases"/>
    <property type="match status" value="1"/>
</dbReference>
<keyword evidence="5 8" id="KW-0418">Kinase</keyword>
<dbReference type="GO" id="GO:0016301">
    <property type="term" value="F:kinase activity"/>
    <property type="evidence" value="ECO:0007669"/>
    <property type="project" value="UniProtKB-KW"/>
</dbReference>
<keyword evidence="5" id="KW-0963">Cytoplasm</keyword>
<dbReference type="HAMAP" id="MF_00376">
    <property type="entry name" value="Dephospho_CoA_kinase"/>
    <property type="match status" value="1"/>
</dbReference>
<protein>
    <recommendedName>
        <fullName evidence="5 6">Dephospho-CoA kinase</fullName>
        <ecNumber evidence="5 6">2.7.1.24</ecNumber>
    </recommendedName>
    <alternativeName>
        <fullName evidence="5">Dephosphocoenzyme A kinase</fullName>
    </alternativeName>
</protein>
<reference evidence="8 9" key="1">
    <citation type="submission" date="2022-06" db="EMBL/GenBank/DDBJ databases">
        <title>Genomic Encyclopedia of Archaeal and Bacterial Type Strains, Phase II (KMG-II): from individual species to whole genera.</title>
        <authorList>
            <person name="Goeker M."/>
        </authorList>
    </citation>
    <scope>NUCLEOTIDE SEQUENCE [LARGE SCALE GENOMIC DNA]</scope>
    <source>
        <strain evidence="8 9">DSM 40477</strain>
    </source>
</reference>
<dbReference type="NCBIfam" id="TIGR00152">
    <property type="entry name" value="dephospho-CoA kinase"/>
    <property type="match status" value="1"/>
</dbReference>
<dbReference type="Gene3D" id="3.30.460.10">
    <property type="entry name" value="Beta Polymerase, domain 2"/>
    <property type="match status" value="1"/>
</dbReference>
<dbReference type="InterPro" id="IPR001977">
    <property type="entry name" value="Depp_CoAkinase"/>
</dbReference>
<evidence type="ECO:0000256" key="6">
    <source>
        <dbReference type="NCBIfam" id="TIGR00152"/>
    </source>
</evidence>
<evidence type="ECO:0000256" key="5">
    <source>
        <dbReference type="HAMAP-Rule" id="MF_00376"/>
    </source>
</evidence>
<comment type="similarity">
    <text evidence="2">In the C-terminal section; belongs to the UPF0157 (GrpB) family.</text>
</comment>
<dbReference type="InterPro" id="IPR027417">
    <property type="entry name" value="P-loop_NTPase"/>
</dbReference>
<comment type="catalytic activity">
    <reaction evidence="5">
        <text>3'-dephospho-CoA + ATP = ADP + CoA + H(+)</text>
        <dbReference type="Rhea" id="RHEA:18245"/>
        <dbReference type="ChEBI" id="CHEBI:15378"/>
        <dbReference type="ChEBI" id="CHEBI:30616"/>
        <dbReference type="ChEBI" id="CHEBI:57287"/>
        <dbReference type="ChEBI" id="CHEBI:57328"/>
        <dbReference type="ChEBI" id="CHEBI:456216"/>
        <dbReference type="EC" id="2.7.1.24"/>
    </reaction>
</comment>
<evidence type="ECO:0000256" key="2">
    <source>
        <dbReference type="ARBA" id="ARBA00011058"/>
    </source>
</evidence>
<organism evidence="8 9">
    <name type="scientific">Streptoalloteichus tenebrarius (strain ATCC 17920 / DSM 40477 / JCM 4838 / CBS 697.72 / NBRC 16177 / NCIMB 11028 / NRRL B-12390 / A12253. 1 / ISP 5477)</name>
    <name type="common">Streptomyces tenebrarius</name>
    <dbReference type="NCBI Taxonomy" id="1933"/>
    <lineage>
        <taxon>Bacteria</taxon>
        <taxon>Bacillati</taxon>
        <taxon>Actinomycetota</taxon>
        <taxon>Actinomycetes</taxon>
        <taxon>Pseudonocardiales</taxon>
        <taxon>Pseudonocardiaceae</taxon>
        <taxon>Streptoalloteichus</taxon>
    </lineage>
</organism>
<dbReference type="InterPro" id="IPR007344">
    <property type="entry name" value="GrpB/CoaE"/>
</dbReference>
<evidence type="ECO:0000256" key="7">
    <source>
        <dbReference type="SAM" id="MobiDB-lite"/>
    </source>
</evidence>
<dbReference type="PANTHER" id="PTHR34822:SF1">
    <property type="entry name" value="GRPB FAMILY PROTEIN"/>
    <property type="match status" value="1"/>
</dbReference>
<comment type="subcellular location">
    <subcellularLocation>
        <location evidence="5">Cytoplasm</location>
    </subcellularLocation>
</comment>
<dbReference type="CDD" id="cd02022">
    <property type="entry name" value="DPCK"/>
    <property type="match status" value="1"/>
</dbReference>
<comment type="pathway">
    <text evidence="5">Cofactor biosynthesis; coenzyme A biosynthesis; CoA from (R)-pantothenate: step 5/5.</text>
</comment>
<keyword evidence="5" id="KW-0808">Transferase</keyword>
<comment type="similarity">
    <text evidence="1">In the N-terminal section; belongs to the CoaE family.</text>
</comment>
<dbReference type="NCBIfam" id="NF002879">
    <property type="entry name" value="PRK03333.1"/>
    <property type="match status" value="1"/>
</dbReference>
<dbReference type="InterPro" id="IPR043519">
    <property type="entry name" value="NT_sf"/>
</dbReference>
<comment type="function">
    <text evidence="5">Catalyzes the phosphorylation of the 3'-hydroxyl group of dephosphocoenzyme A to form coenzyme A.</text>
</comment>
<keyword evidence="9" id="KW-1185">Reference proteome</keyword>
<keyword evidence="4 5" id="KW-0067">ATP-binding</keyword>
<dbReference type="Gene3D" id="3.40.50.300">
    <property type="entry name" value="P-loop containing nucleotide triphosphate hydrolases"/>
    <property type="match status" value="1"/>
</dbReference>
<evidence type="ECO:0000313" key="9">
    <source>
        <dbReference type="Proteomes" id="UP001205311"/>
    </source>
</evidence>
<dbReference type="SUPFAM" id="SSF81301">
    <property type="entry name" value="Nucleotidyltransferase"/>
    <property type="match status" value="1"/>
</dbReference>
<evidence type="ECO:0000256" key="1">
    <source>
        <dbReference type="ARBA" id="ARBA00008826"/>
    </source>
</evidence>
<comment type="similarity">
    <text evidence="5">Belongs to the CoaE family.</text>
</comment>
<evidence type="ECO:0000313" key="8">
    <source>
        <dbReference type="EMBL" id="MCP2261123.1"/>
    </source>
</evidence>
<dbReference type="Proteomes" id="UP001205311">
    <property type="component" value="Unassembled WGS sequence"/>
</dbReference>
<sequence>MAGRLAALGAVVIDADRLAREVVAPGTEGLAEVVAAFGEGVLTEDGELDRAALAGIVFADEGARQRLNAIIHPRVGQRTAELMAAAPPEAVVVYDVPLLVENRMAAGFHLAVVVDAPVEARVRRLVDARGMSEADARARIAAQATDDQRRAVADVWLDNSGEPGDVHAQVDALWVRRLLPYEENLRLRRYPERGAPRIAPYDPSWPEQAERLVARVRLAAGERALRVDHIGSTSVPGLAAKDVIDLQVTVASLADADALAEPLAEAGFPPLPDLDRDTPHPAVDPDPEHWRKRTHASADPGRWANLHLRVVGSPGWRYALLFPAWLRADEAARAEYEALKRRLAEEHADRAIVEYGRAKDPWFVAASTRAEEWAARTGWTPERP</sequence>
<comment type="caution">
    <text evidence="5">Lacks conserved residue(s) required for the propagation of feature annotation.</text>
</comment>
<evidence type="ECO:0000256" key="4">
    <source>
        <dbReference type="ARBA" id="ARBA00022840"/>
    </source>
</evidence>
<dbReference type="Pfam" id="PF04229">
    <property type="entry name" value="GrpB"/>
    <property type="match status" value="1"/>
</dbReference>
<keyword evidence="5" id="KW-0173">Coenzyme A biosynthesis</keyword>
<dbReference type="EC" id="2.7.1.24" evidence="5 6"/>
<comment type="caution">
    <text evidence="8">The sequence shown here is derived from an EMBL/GenBank/DDBJ whole genome shotgun (WGS) entry which is preliminary data.</text>
</comment>
<keyword evidence="3 5" id="KW-0547">Nucleotide-binding</keyword>
<feature type="region of interest" description="Disordered" evidence="7">
    <location>
        <begin position="267"/>
        <end position="296"/>
    </location>
</feature>
<gene>
    <name evidence="5" type="primary">coaE</name>
    <name evidence="8" type="ORF">LX15_004843</name>
</gene>